<organism evidence="4 5">
    <name type="scientific">Parasulfuritortus cantonensis</name>
    <dbReference type="NCBI Taxonomy" id="2528202"/>
    <lineage>
        <taxon>Bacteria</taxon>
        <taxon>Pseudomonadati</taxon>
        <taxon>Pseudomonadota</taxon>
        <taxon>Betaproteobacteria</taxon>
        <taxon>Nitrosomonadales</taxon>
        <taxon>Thiobacillaceae</taxon>
        <taxon>Parasulfuritortus</taxon>
    </lineage>
</organism>
<evidence type="ECO:0000256" key="2">
    <source>
        <dbReference type="ARBA" id="ARBA00022898"/>
    </source>
</evidence>
<comment type="cofactor">
    <cofactor evidence="1">
        <name>pyridoxal 5'-phosphate</name>
        <dbReference type="ChEBI" id="CHEBI:597326"/>
    </cofactor>
</comment>
<evidence type="ECO:0000313" key="4">
    <source>
        <dbReference type="EMBL" id="TCJ20144.1"/>
    </source>
</evidence>
<dbReference type="AlphaFoldDB" id="A0A4R1BQZ3"/>
<dbReference type="Proteomes" id="UP000295443">
    <property type="component" value="Unassembled WGS sequence"/>
</dbReference>
<dbReference type="Gene3D" id="3.40.50.1100">
    <property type="match status" value="2"/>
</dbReference>
<name>A0A4R1BQZ3_9PROT</name>
<protein>
    <submittedName>
        <fullName evidence="4">PLP-dependent lyase/thiolase</fullName>
    </submittedName>
</protein>
<keyword evidence="5" id="KW-1185">Reference proteome</keyword>
<proteinExistence type="predicted"/>
<evidence type="ECO:0000256" key="1">
    <source>
        <dbReference type="ARBA" id="ARBA00001933"/>
    </source>
</evidence>
<dbReference type="InterPro" id="IPR001926">
    <property type="entry name" value="TrpB-like_PALP"/>
</dbReference>
<evidence type="ECO:0000313" key="5">
    <source>
        <dbReference type="Proteomes" id="UP000295443"/>
    </source>
</evidence>
<reference evidence="4 5" key="1">
    <citation type="submission" date="2019-03" db="EMBL/GenBank/DDBJ databases">
        <title>Genome sequence of Thiobacillaceae bacterium LSR1, a sulfur-oxidizing bacterium isolated from freshwater sediment.</title>
        <authorList>
            <person name="Li S."/>
        </authorList>
    </citation>
    <scope>NUCLEOTIDE SEQUENCE [LARGE SCALE GENOMIC DNA]</scope>
    <source>
        <strain evidence="4 5">LSR1</strain>
    </source>
</reference>
<keyword evidence="4" id="KW-0456">Lyase</keyword>
<dbReference type="SUPFAM" id="SSF53686">
    <property type="entry name" value="Tryptophan synthase beta subunit-like PLP-dependent enzymes"/>
    <property type="match status" value="1"/>
</dbReference>
<keyword evidence="2" id="KW-0663">Pyridoxal phosphate</keyword>
<feature type="domain" description="Tryptophan synthase beta chain-like PALP" evidence="3">
    <location>
        <begin position="9"/>
        <end position="108"/>
    </location>
</feature>
<comment type="caution">
    <text evidence="4">The sequence shown here is derived from an EMBL/GenBank/DDBJ whole genome shotgun (WGS) entry which is preliminary data.</text>
</comment>
<dbReference type="EMBL" id="SJZB01000003">
    <property type="protein sequence ID" value="TCJ20144.1"/>
    <property type="molecule type" value="Genomic_DNA"/>
</dbReference>
<accession>A0A4R1BQZ3</accession>
<gene>
    <name evidence="4" type="ORF">EZJ19_00780</name>
</gene>
<dbReference type="PANTHER" id="PTHR10314">
    <property type="entry name" value="CYSTATHIONINE BETA-SYNTHASE"/>
    <property type="match status" value="1"/>
</dbReference>
<dbReference type="InterPro" id="IPR050214">
    <property type="entry name" value="Cys_Synth/Cystath_Beta-Synth"/>
</dbReference>
<dbReference type="Pfam" id="PF00291">
    <property type="entry name" value="PALP"/>
    <property type="match status" value="1"/>
</dbReference>
<evidence type="ECO:0000259" key="3">
    <source>
        <dbReference type="Pfam" id="PF00291"/>
    </source>
</evidence>
<dbReference type="OrthoDB" id="9805733at2"/>
<dbReference type="InterPro" id="IPR036052">
    <property type="entry name" value="TrpB-like_PALP_sf"/>
</dbReference>
<dbReference type="GO" id="GO:0016829">
    <property type="term" value="F:lyase activity"/>
    <property type="evidence" value="ECO:0007669"/>
    <property type="project" value="UniProtKB-KW"/>
</dbReference>
<sequence length="138" mass="15083">MSKRTCEVITMTPLLDANVVMPGLQLKLEYLNPSLSIKHRALPPAIFEYAEKRGNTTKLRVVILTSGTAGISVAWAARRLGCEAVLLMPESAKQSVINYASQLGADIQCHPHGHLESILQNTQSYQTHSSSISSRTSH</sequence>
<dbReference type="GO" id="GO:1901605">
    <property type="term" value="P:alpha-amino acid metabolic process"/>
    <property type="evidence" value="ECO:0007669"/>
    <property type="project" value="UniProtKB-ARBA"/>
</dbReference>